<organism evidence="1 2">
    <name type="scientific">Pusillibacter faecalis</name>
    <dbReference type="NCBI Taxonomy" id="2714358"/>
    <lineage>
        <taxon>Bacteria</taxon>
        <taxon>Bacillati</taxon>
        <taxon>Bacillota</taxon>
        <taxon>Clostridia</taxon>
        <taxon>Eubacteriales</taxon>
        <taxon>Oscillospiraceae</taxon>
        <taxon>Pusillibacter</taxon>
    </lineage>
</organism>
<dbReference type="RefSeq" id="WP_213543351.1">
    <property type="nucleotide sequence ID" value="NZ_AP023420.1"/>
</dbReference>
<reference evidence="1" key="1">
    <citation type="submission" date="2020-09" db="EMBL/GenBank/DDBJ databases">
        <title>New species isolated from human feces.</title>
        <authorList>
            <person name="Kitahara M."/>
            <person name="Shigeno Y."/>
            <person name="Shime M."/>
            <person name="Matsumoto Y."/>
            <person name="Nakamura S."/>
            <person name="Motooka D."/>
            <person name="Fukuoka S."/>
            <person name="Nishikawa H."/>
            <person name="Benno Y."/>
        </authorList>
    </citation>
    <scope>NUCLEOTIDE SEQUENCE</scope>
    <source>
        <strain evidence="1">MM59</strain>
    </source>
</reference>
<protein>
    <submittedName>
        <fullName evidence="1">Uncharacterized protein</fullName>
    </submittedName>
</protein>
<name>A0A810QKS9_9FIRM</name>
<accession>A0A810QKS9</accession>
<gene>
    <name evidence="1" type="ORF">MM59RIKEN_22620</name>
</gene>
<evidence type="ECO:0000313" key="2">
    <source>
        <dbReference type="Proteomes" id="UP000679848"/>
    </source>
</evidence>
<sequence>MTRRRVIFVCKDGRRYITEEYSGDRSEYAARGRCLDSCDMDWPEIRDIFQEPATYTQFIKANLRAQAAYHSFRSENGNSGIVRNLRKGREGPYADKILFVYAAPLATGGRIFETNYTCFTPVPGLPYPACTGQGKKPCLECPLRQSFQTAELAQLQAEHNWPRAVHTDGDDAYLIGSQSNQAGLVPVYLFPDCQCALSSETLYPAEEYYRLREILRNDPSAFDDQCDLFRSYPLDWYKELALYAMRCVARTHGSPMAESVHDQSGQTAHDISKAIFEEQDLFDPYTDAAFLAAAERILPWYIRRYVNR</sequence>
<proteinExistence type="predicted"/>
<keyword evidence="2" id="KW-1185">Reference proteome</keyword>
<dbReference type="AlphaFoldDB" id="A0A810QKS9"/>
<dbReference type="EMBL" id="AP023420">
    <property type="protein sequence ID" value="BCK84943.1"/>
    <property type="molecule type" value="Genomic_DNA"/>
</dbReference>
<dbReference type="KEGG" id="pfaa:MM59RIKEN_22620"/>
<dbReference type="Proteomes" id="UP000679848">
    <property type="component" value="Chromosome"/>
</dbReference>
<evidence type="ECO:0000313" key="1">
    <source>
        <dbReference type="EMBL" id="BCK84943.1"/>
    </source>
</evidence>